<dbReference type="Proteomes" id="UP001352223">
    <property type="component" value="Unassembled WGS sequence"/>
</dbReference>
<comment type="caution">
    <text evidence="1">The sequence shown here is derived from an EMBL/GenBank/DDBJ whole genome shotgun (WGS) entry which is preliminary data.</text>
</comment>
<accession>A0ABU6CP85</accession>
<protein>
    <recommendedName>
        <fullName evidence="3">Transferase</fullName>
    </recommendedName>
</protein>
<proteinExistence type="predicted"/>
<evidence type="ECO:0000313" key="2">
    <source>
        <dbReference type="Proteomes" id="UP001352223"/>
    </source>
</evidence>
<sequence>MAPRADCIADSAGGLTFDVSDHGGSVPAHLVLIERTDGEEVRLPLTPMDDGRLRASLPISVGLPEGRWDTYAQVAGDEPVRLMPGVNDLRSLVDRAPGGSRGYVAVRIPYATKHGNLTVRSWLRAPHAEAGELLITGGELTVHGRLYGTEFVAKAQAEIRSRAASGPALRGELTVDGARFTLRIGYDELSEGRWDLWLRPGGEDGPEVRVARLLDDIADKKPIFAYPATRVTAAGRELTAEPYYTVDNDLAVVVTSVA</sequence>
<gene>
    <name evidence="1" type="ORF">OKJ48_40685</name>
</gene>
<reference evidence="1 2" key="1">
    <citation type="submission" date="2022-10" db="EMBL/GenBank/DDBJ databases">
        <authorList>
            <person name="Xie J."/>
            <person name="Shen N."/>
        </authorList>
    </citation>
    <scope>NUCLEOTIDE SEQUENCE [LARGE SCALE GENOMIC DNA]</scope>
    <source>
        <strain evidence="1 2">DSM 41681</strain>
    </source>
</reference>
<keyword evidence="2" id="KW-1185">Reference proteome</keyword>
<evidence type="ECO:0000313" key="1">
    <source>
        <dbReference type="EMBL" id="MEB3966503.1"/>
    </source>
</evidence>
<organism evidence="1 2">
    <name type="scientific">Streptomyces kunmingensis</name>
    <dbReference type="NCBI Taxonomy" id="68225"/>
    <lineage>
        <taxon>Bacteria</taxon>
        <taxon>Bacillati</taxon>
        <taxon>Actinomycetota</taxon>
        <taxon>Actinomycetes</taxon>
        <taxon>Kitasatosporales</taxon>
        <taxon>Streptomycetaceae</taxon>
        <taxon>Streptomyces</taxon>
    </lineage>
</organism>
<name>A0ABU6CP85_9ACTN</name>
<evidence type="ECO:0008006" key="3">
    <source>
        <dbReference type="Google" id="ProtNLM"/>
    </source>
</evidence>
<dbReference type="EMBL" id="JAOZYB010000361">
    <property type="protein sequence ID" value="MEB3966503.1"/>
    <property type="molecule type" value="Genomic_DNA"/>
</dbReference>